<dbReference type="EMBL" id="KZ679126">
    <property type="protein sequence ID" value="PTB80952.1"/>
    <property type="molecule type" value="Genomic_DNA"/>
</dbReference>
<gene>
    <name evidence="1" type="ORF">M440DRAFT_1434871</name>
</gene>
<sequence>MFCSSLRQRKDWAAVVLLLSSEESKTATAKARIERLSMLDGGKNVAIILLMEQGGCVDSLVHLQMSFMTHGISSMLIIPISSASELPSRLDALRRQLASAANISRTRTNHRADEAACAEQLRDLASHCAHGQALSREHVDVLTDLSAGLGSLAQLSFSADGQRRIRDLLGDVQGGRVIAFFTHGYEKSHRLGVWGQSLAEV</sequence>
<dbReference type="Proteomes" id="UP000240760">
    <property type="component" value="Unassembled WGS sequence"/>
</dbReference>
<evidence type="ECO:0000313" key="1">
    <source>
        <dbReference type="EMBL" id="PTB80952.1"/>
    </source>
</evidence>
<accession>A0A2T4CHF1</accession>
<name>A0A2T4CHF1_TRILO</name>
<keyword evidence="2" id="KW-1185">Reference proteome</keyword>
<protein>
    <submittedName>
        <fullName evidence="1">Uncharacterized protein</fullName>
    </submittedName>
</protein>
<dbReference type="OrthoDB" id="2129069at2759"/>
<dbReference type="AlphaFoldDB" id="A0A2T4CHF1"/>
<reference evidence="1 2" key="1">
    <citation type="submission" date="2016-07" db="EMBL/GenBank/DDBJ databases">
        <title>Multiple horizontal gene transfer events from other fungi enriched the ability of initially mycotrophic Trichoderma (Ascomycota) to feed on dead plant biomass.</title>
        <authorList>
            <consortium name="DOE Joint Genome Institute"/>
            <person name="Aerts A."/>
            <person name="Atanasova L."/>
            <person name="Chenthamara K."/>
            <person name="Zhang J."/>
            <person name="Grujic M."/>
            <person name="Henrissat B."/>
            <person name="Kuo A."/>
            <person name="Salamov A."/>
            <person name="Lipzen A."/>
            <person name="Labutti K."/>
            <person name="Barry K."/>
            <person name="Miao Y."/>
            <person name="Rahimi M.J."/>
            <person name="Shen Q."/>
            <person name="Grigoriev I.V."/>
            <person name="Kubicek C.P."/>
            <person name="Druzhinina I.S."/>
        </authorList>
    </citation>
    <scope>NUCLEOTIDE SEQUENCE [LARGE SCALE GENOMIC DNA]</scope>
    <source>
        <strain evidence="1 2">ATCC 18648</strain>
    </source>
</reference>
<organism evidence="1 2">
    <name type="scientific">Trichoderma longibrachiatum ATCC 18648</name>
    <dbReference type="NCBI Taxonomy" id="983965"/>
    <lineage>
        <taxon>Eukaryota</taxon>
        <taxon>Fungi</taxon>
        <taxon>Dikarya</taxon>
        <taxon>Ascomycota</taxon>
        <taxon>Pezizomycotina</taxon>
        <taxon>Sordariomycetes</taxon>
        <taxon>Hypocreomycetidae</taxon>
        <taxon>Hypocreales</taxon>
        <taxon>Hypocreaceae</taxon>
        <taxon>Trichoderma</taxon>
    </lineage>
</organism>
<evidence type="ECO:0000313" key="2">
    <source>
        <dbReference type="Proteomes" id="UP000240760"/>
    </source>
</evidence>
<proteinExistence type="predicted"/>